<dbReference type="PROSITE" id="PS50977">
    <property type="entry name" value="HTH_TETR_2"/>
    <property type="match status" value="1"/>
</dbReference>
<feature type="region of interest" description="Disordered" evidence="6">
    <location>
        <begin position="227"/>
        <end position="264"/>
    </location>
</feature>
<keyword evidence="3 5" id="KW-0238">DNA-binding</keyword>
<reference evidence="8 9" key="1">
    <citation type="journal article" date="2023" name="Microbiol. Spectr.">
        <title>Symbiosis of Carpenter Bees with Uncharacterized Lactic Acid Bacteria Showing NAD Auxotrophy.</title>
        <authorList>
            <person name="Kawasaki S."/>
            <person name="Ozawa K."/>
            <person name="Mori T."/>
            <person name="Yamamoto A."/>
            <person name="Ito M."/>
            <person name="Ohkuma M."/>
            <person name="Sakamoto M."/>
            <person name="Matsutani M."/>
        </authorList>
    </citation>
    <scope>NUCLEOTIDE SEQUENCE [LARGE SCALE GENOMIC DNA]</scope>
    <source>
        <strain evidence="8 9">Kim37-2</strain>
    </source>
</reference>
<feature type="compositionally biased region" description="Basic residues" evidence="6">
    <location>
        <begin position="244"/>
        <end position="264"/>
    </location>
</feature>
<accession>A0ABN6SDS1</accession>
<evidence type="ECO:0000256" key="2">
    <source>
        <dbReference type="ARBA" id="ARBA00023015"/>
    </source>
</evidence>
<dbReference type="InterPro" id="IPR009057">
    <property type="entry name" value="Homeodomain-like_sf"/>
</dbReference>
<dbReference type="EMBL" id="AP026798">
    <property type="protein sequence ID" value="BDR52941.1"/>
    <property type="molecule type" value="Genomic_DNA"/>
</dbReference>
<dbReference type="PANTHER" id="PTHR30055:SF175">
    <property type="entry name" value="HTH-TYPE TRANSCRIPTIONAL REPRESSOR KSTR2"/>
    <property type="match status" value="1"/>
</dbReference>
<dbReference type="PANTHER" id="PTHR30055">
    <property type="entry name" value="HTH-TYPE TRANSCRIPTIONAL REGULATOR RUTR"/>
    <property type="match status" value="1"/>
</dbReference>
<feature type="DNA-binding region" description="H-T-H motif" evidence="5">
    <location>
        <begin position="32"/>
        <end position="51"/>
    </location>
</feature>
<evidence type="ECO:0000256" key="4">
    <source>
        <dbReference type="ARBA" id="ARBA00023163"/>
    </source>
</evidence>
<keyword evidence="4" id="KW-0804">Transcription</keyword>
<dbReference type="InterPro" id="IPR001647">
    <property type="entry name" value="HTH_TetR"/>
</dbReference>
<sequence length="264" mass="28912">MARNAHPEETVQKILDVATGLFMRQGYDDTSMQDIINHLGGLSKGAVYHHFASKEELFDAVVNRMFAITTPQKASHWKFLEDTAASQQADPDHRARDQASDMTGLEIMQAEHDPALVSAQLNAIAPITASFNPERNPKLIGMQFSGLMDSAKHVISAILAKGNADGSLKVKHPQQVAEVQMILANMWMYPLFARGSSEELRARVDVYMTILRALGIPLQDQGLSDIIASQGTDAKGSKPTPPSQKKKRAAKPSAAKKPHKGHRQ</sequence>
<protein>
    <submittedName>
        <fullName evidence="8">TetR family transcriptional regulator</fullName>
    </submittedName>
</protein>
<keyword evidence="2" id="KW-0805">Transcription regulation</keyword>
<evidence type="ECO:0000256" key="6">
    <source>
        <dbReference type="SAM" id="MobiDB-lite"/>
    </source>
</evidence>
<evidence type="ECO:0000313" key="8">
    <source>
        <dbReference type="EMBL" id="BDR52941.1"/>
    </source>
</evidence>
<dbReference type="InterPro" id="IPR050109">
    <property type="entry name" value="HTH-type_TetR-like_transc_reg"/>
</dbReference>
<evidence type="ECO:0000313" key="9">
    <source>
        <dbReference type="Proteomes" id="UP001321766"/>
    </source>
</evidence>
<name>A0ABN6SDS1_9BIFI</name>
<proteinExistence type="predicted"/>
<dbReference type="Pfam" id="PF00440">
    <property type="entry name" value="TetR_N"/>
    <property type="match status" value="1"/>
</dbReference>
<evidence type="ECO:0000259" key="7">
    <source>
        <dbReference type="PROSITE" id="PS50977"/>
    </source>
</evidence>
<gene>
    <name evidence="8" type="ORF">KIM372_08480</name>
</gene>
<evidence type="ECO:0000256" key="5">
    <source>
        <dbReference type="PROSITE-ProRule" id="PRU00335"/>
    </source>
</evidence>
<feature type="domain" description="HTH tetR-type" evidence="7">
    <location>
        <begin position="8"/>
        <end position="69"/>
    </location>
</feature>
<dbReference type="Proteomes" id="UP001321766">
    <property type="component" value="Chromosome"/>
</dbReference>
<dbReference type="SUPFAM" id="SSF46689">
    <property type="entry name" value="Homeodomain-like"/>
    <property type="match status" value="1"/>
</dbReference>
<evidence type="ECO:0000256" key="1">
    <source>
        <dbReference type="ARBA" id="ARBA00022491"/>
    </source>
</evidence>
<evidence type="ECO:0000256" key="3">
    <source>
        <dbReference type="ARBA" id="ARBA00023125"/>
    </source>
</evidence>
<keyword evidence="1" id="KW-0678">Repressor</keyword>
<dbReference type="Gene3D" id="1.10.357.10">
    <property type="entry name" value="Tetracycline Repressor, domain 2"/>
    <property type="match status" value="1"/>
</dbReference>
<keyword evidence="9" id="KW-1185">Reference proteome</keyword>
<organism evidence="8 9">
    <name type="scientific">Bombiscardovia nodaiensis</name>
    <dbReference type="NCBI Taxonomy" id="2932181"/>
    <lineage>
        <taxon>Bacteria</taxon>
        <taxon>Bacillati</taxon>
        <taxon>Actinomycetota</taxon>
        <taxon>Actinomycetes</taxon>
        <taxon>Bifidobacteriales</taxon>
        <taxon>Bifidobacteriaceae</taxon>
        <taxon>Bombiscardovia</taxon>
    </lineage>
</organism>